<dbReference type="EMBL" id="UYYG01001192">
    <property type="protein sequence ID" value="VDN59846.1"/>
    <property type="molecule type" value="Genomic_DNA"/>
</dbReference>
<keyword evidence="1" id="KW-0472">Membrane</keyword>
<evidence type="ECO:0000256" key="1">
    <source>
        <dbReference type="SAM" id="Phobius"/>
    </source>
</evidence>
<evidence type="ECO:0000313" key="5">
    <source>
        <dbReference type="WBParaSite" id="DME_0000705801-mRNA-1"/>
    </source>
</evidence>
<organism evidence="3 5">
    <name type="scientific">Dracunculus medinensis</name>
    <name type="common">Guinea worm</name>
    <dbReference type="NCBI Taxonomy" id="318479"/>
    <lineage>
        <taxon>Eukaryota</taxon>
        <taxon>Metazoa</taxon>
        <taxon>Ecdysozoa</taxon>
        <taxon>Nematoda</taxon>
        <taxon>Chromadorea</taxon>
        <taxon>Rhabditida</taxon>
        <taxon>Spirurina</taxon>
        <taxon>Dracunculoidea</taxon>
        <taxon>Dracunculidae</taxon>
        <taxon>Dracunculus</taxon>
    </lineage>
</organism>
<dbReference type="OrthoDB" id="10033661at2759"/>
<feature type="transmembrane region" description="Helical" evidence="1">
    <location>
        <begin position="132"/>
        <end position="159"/>
    </location>
</feature>
<dbReference type="Proteomes" id="UP000038040">
    <property type="component" value="Unplaced"/>
</dbReference>
<evidence type="ECO:0000313" key="2">
    <source>
        <dbReference type="EMBL" id="VDN59846.1"/>
    </source>
</evidence>
<sequence>MILINGANLGDFLNTELDFVYHRARQLASNLPMIDNRLQGFRISTHDLSSAPIGPNLLPTLFAYACAYPSVFWRVNKPFSLLFSFYLLIHIVTVIWSYLGFSVLYRIQETNYANARPIGLGQYLSSSKPLKIFHPLALIALFIISIILLHIAPIAFYTYGYNKFFVSLMTVRYKNAVRSQMSNSNGPQSDYSEYRKKSSSKAPLIKLCCDG</sequence>
<dbReference type="PANTHER" id="PTHR21579">
    <property type="entry name" value="PROTEIN TINCAR"/>
    <property type="match status" value="1"/>
</dbReference>
<keyword evidence="1" id="KW-1133">Transmembrane helix</keyword>
<dbReference type="PANTHER" id="PTHR21579:SF20">
    <property type="entry name" value="PROTEIN TINCAR"/>
    <property type="match status" value="1"/>
</dbReference>
<accession>A0A0N4UHM2</accession>
<reference evidence="2 4" key="2">
    <citation type="submission" date="2018-11" db="EMBL/GenBank/DDBJ databases">
        <authorList>
            <consortium name="Pathogen Informatics"/>
        </authorList>
    </citation>
    <scope>NUCLEOTIDE SEQUENCE [LARGE SCALE GENOMIC DNA]</scope>
</reference>
<name>A0A0N4UHM2_DRAME</name>
<gene>
    <name evidence="2" type="ORF">DME_LOCUS9819</name>
</gene>
<dbReference type="WBParaSite" id="DME_0000705801-mRNA-1">
    <property type="protein sequence ID" value="DME_0000705801-mRNA-1"/>
    <property type="gene ID" value="DME_0000705801"/>
</dbReference>
<proteinExistence type="predicted"/>
<feature type="transmembrane region" description="Helical" evidence="1">
    <location>
        <begin position="79"/>
        <end position="99"/>
    </location>
</feature>
<evidence type="ECO:0000313" key="4">
    <source>
        <dbReference type="Proteomes" id="UP000274756"/>
    </source>
</evidence>
<dbReference type="AlphaFoldDB" id="A0A0N4UHM2"/>
<reference evidence="5" key="1">
    <citation type="submission" date="2017-02" db="UniProtKB">
        <authorList>
            <consortium name="WormBaseParasite"/>
        </authorList>
    </citation>
    <scope>IDENTIFICATION</scope>
</reference>
<keyword evidence="1" id="KW-0812">Transmembrane</keyword>
<keyword evidence="4" id="KW-1185">Reference proteome</keyword>
<dbReference type="InterPro" id="IPR053291">
    <property type="entry name" value="Ommatidial_diff-associated"/>
</dbReference>
<evidence type="ECO:0000313" key="3">
    <source>
        <dbReference type="Proteomes" id="UP000038040"/>
    </source>
</evidence>
<dbReference type="Proteomes" id="UP000274756">
    <property type="component" value="Unassembled WGS sequence"/>
</dbReference>
<protein>
    <submittedName>
        <fullName evidence="2 5">Uncharacterized protein</fullName>
    </submittedName>
</protein>